<evidence type="ECO:0000313" key="7">
    <source>
        <dbReference type="Proteomes" id="UP001497512"/>
    </source>
</evidence>
<name>A0ABP0TCS2_9BRYO</name>
<dbReference type="Proteomes" id="UP001497512">
    <property type="component" value="Chromosome 1"/>
</dbReference>
<comment type="catalytic activity">
    <reaction evidence="3">
        <text>RX + glutathione = an S-substituted glutathione + a halide anion + H(+)</text>
        <dbReference type="Rhea" id="RHEA:16437"/>
        <dbReference type="ChEBI" id="CHEBI:15378"/>
        <dbReference type="ChEBI" id="CHEBI:16042"/>
        <dbReference type="ChEBI" id="CHEBI:17792"/>
        <dbReference type="ChEBI" id="CHEBI:57925"/>
        <dbReference type="ChEBI" id="CHEBI:90779"/>
        <dbReference type="EC" id="2.5.1.18"/>
    </reaction>
</comment>
<evidence type="ECO:0000259" key="5">
    <source>
        <dbReference type="PROSITE" id="PS50405"/>
    </source>
</evidence>
<dbReference type="Pfam" id="PF13417">
    <property type="entry name" value="GST_N_3"/>
    <property type="match status" value="1"/>
</dbReference>
<dbReference type="PANTHER" id="PTHR42673">
    <property type="entry name" value="MALEYLACETOACETATE ISOMERASE"/>
    <property type="match status" value="1"/>
</dbReference>
<feature type="domain" description="GST N-terminal" evidence="4">
    <location>
        <begin position="13"/>
        <end position="94"/>
    </location>
</feature>
<feature type="domain" description="GST C-terminal" evidence="5">
    <location>
        <begin position="100"/>
        <end position="224"/>
    </location>
</feature>
<proteinExistence type="inferred from homology"/>
<dbReference type="InterPro" id="IPR034333">
    <property type="entry name" value="GST_Zeta_N"/>
</dbReference>
<dbReference type="PROSITE" id="PS50404">
    <property type="entry name" value="GST_NTER"/>
    <property type="match status" value="1"/>
</dbReference>
<dbReference type="Gene3D" id="3.40.30.10">
    <property type="entry name" value="Glutaredoxin"/>
    <property type="match status" value="1"/>
</dbReference>
<dbReference type="Pfam" id="PF14497">
    <property type="entry name" value="GST_C_3"/>
    <property type="match status" value="1"/>
</dbReference>
<dbReference type="CDD" id="cd03191">
    <property type="entry name" value="GST_C_Zeta"/>
    <property type="match status" value="1"/>
</dbReference>
<protein>
    <recommendedName>
        <fullName evidence="2">glutathione transferase</fullName>
        <ecNumber evidence="2">2.5.1.18</ecNumber>
    </recommendedName>
</protein>
<evidence type="ECO:0000313" key="6">
    <source>
        <dbReference type="EMBL" id="CAK9192445.1"/>
    </source>
</evidence>
<dbReference type="EC" id="2.5.1.18" evidence="2"/>
<dbReference type="InterPro" id="IPR036249">
    <property type="entry name" value="Thioredoxin-like_sf"/>
</dbReference>
<dbReference type="SFLD" id="SFLDG00358">
    <property type="entry name" value="Main_(cytGST)"/>
    <property type="match status" value="1"/>
</dbReference>
<dbReference type="SUPFAM" id="SSF52833">
    <property type="entry name" value="Thioredoxin-like"/>
    <property type="match status" value="1"/>
</dbReference>
<dbReference type="NCBIfam" id="TIGR01262">
    <property type="entry name" value="maiA"/>
    <property type="match status" value="1"/>
</dbReference>
<dbReference type="PROSITE" id="PS50405">
    <property type="entry name" value="GST_CTER"/>
    <property type="match status" value="1"/>
</dbReference>
<sequence>MEESMMQKGTEMPKVILYSYHLSSCSWRVRLALMLKGIDYEYKAINILRGQQFSEEFTKRSPFHTVPVLEIDGVTLVDSVAILLYLEERFPDKRPLLPKDLVQRAHIHQVVFLIASNIQPLQNTQILPVIEAKLGKEERLKWAQYSIAKGFSALERILEKTAGKYCFGDMVTLADVVLSPQLANAIRFQLDMAPYPTIQRVGQALNELPEVKASAPANQPDAPNL</sequence>
<dbReference type="PROSITE" id="PS51354">
    <property type="entry name" value="GLUTAREDOXIN_2"/>
    <property type="match status" value="1"/>
</dbReference>
<evidence type="ECO:0000259" key="4">
    <source>
        <dbReference type="PROSITE" id="PS50404"/>
    </source>
</evidence>
<keyword evidence="7" id="KW-1185">Reference proteome</keyword>
<dbReference type="SFLD" id="SFLDS00019">
    <property type="entry name" value="Glutathione_Transferase_(cytos"/>
    <property type="match status" value="1"/>
</dbReference>
<dbReference type="SUPFAM" id="SSF47616">
    <property type="entry name" value="GST C-terminal domain-like"/>
    <property type="match status" value="1"/>
</dbReference>
<dbReference type="InterPro" id="IPR034330">
    <property type="entry name" value="GST_Zeta_C"/>
</dbReference>
<dbReference type="InterPro" id="IPR004045">
    <property type="entry name" value="Glutathione_S-Trfase_N"/>
</dbReference>
<dbReference type="InterPro" id="IPR010987">
    <property type="entry name" value="Glutathione-S-Trfase_C-like"/>
</dbReference>
<dbReference type="InterPro" id="IPR040079">
    <property type="entry name" value="Glutathione_S-Trfase"/>
</dbReference>
<evidence type="ECO:0000256" key="1">
    <source>
        <dbReference type="ARBA" id="ARBA00010007"/>
    </source>
</evidence>
<dbReference type="EMBL" id="OZ019893">
    <property type="protein sequence ID" value="CAK9192445.1"/>
    <property type="molecule type" value="Genomic_DNA"/>
</dbReference>
<dbReference type="PANTHER" id="PTHR42673:SF4">
    <property type="entry name" value="MALEYLACETOACETATE ISOMERASE"/>
    <property type="match status" value="1"/>
</dbReference>
<dbReference type="CDD" id="cd03042">
    <property type="entry name" value="GST_N_Zeta"/>
    <property type="match status" value="1"/>
</dbReference>
<comment type="similarity">
    <text evidence="1">Belongs to the GST superfamily. Zeta family.</text>
</comment>
<dbReference type="InterPro" id="IPR036282">
    <property type="entry name" value="Glutathione-S-Trfase_C_sf"/>
</dbReference>
<accession>A0ABP0TCS2</accession>
<gene>
    <name evidence="6" type="ORF">CSSPTR1EN2_LOCUS1894</name>
</gene>
<dbReference type="InterPro" id="IPR005955">
    <property type="entry name" value="GST_Zeta"/>
</dbReference>
<dbReference type="InterPro" id="IPR004046">
    <property type="entry name" value="GST_C"/>
</dbReference>
<evidence type="ECO:0000256" key="2">
    <source>
        <dbReference type="ARBA" id="ARBA00012452"/>
    </source>
</evidence>
<organism evidence="6 7">
    <name type="scientific">Sphagnum troendelagicum</name>
    <dbReference type="NCBI Taxonomy" id="128251"/>
    <lineage>
        <taxon>Eukaryota</taxon>
        <taxon>Viridiplantae</taxon>
        <taxon>Streptophyta</taxon>
        <taxon>Embryophyta</taxon>
        <taxon>Bryophyta</taxon>
        <taxon>Sphagnophytina</taxon>
        <taxon>Sphagnopsida</taxon>
        <taxon>Sphagnales</taxon>
        <taxon>Sphagnaceae</taxon>
        <taxon>Sphagnum</taxon>
    </lineage>
</organism>
<reference evidence="6 7" key="1">
    <citation type="submission" date="2024-02" db="EMBL/GenBank/DDBJ databases">
        <authorList>
            <consortium name="ELIXIR-Norway"/>
            <consortium name="Elixir Norway"/>
        </authorList>
    </citation>
    <scope>NUCLEOTIDE SEQUENCE [LARGE SCALE GENOMIC DNA]</scope>
</reference>
<evidence type="ECO:0000256" key="3">
    <source>
        <dbReference type="ARBA" id="ARBA00047960"/>
    </source>
</evidence>
<dbReference type="Gene3D" id="1.20.1050.10">
    <property type="match status" value="1"/>
</dbReference>